<accession>A0ABP0IQU0</accession>
<dbReference type="Gene3D" id="3.20.20.70">
    <property type="entry name" value="Aldolase class I"/>
    <property type="match status" value="1"/>
</dbReference>
<dbReference type="Proteomes" id="UP001642464">
    <property type="component" value="Unassembled WGS sequence"/>
</dbReference>
<evidence type="ECO:0000256" key="5">
    <source>
        <dbReference type="RuleBase" id="RU363071"/>
    </source>
</evidence>
<comment type="catalytic activity">
    <reaction evidence="4 5">
        <text>D-erythrose 4-phosphate + phosphoenolpyruvate + H2O = 7-phospho-2-dehydro-3-deoxy-D-arabino-heptonate + phosphate</text>
        <dbReference type="Rhea" id="RHEA:14717"/>
        <dbReference type="ChEBI" id="CHEBI:15377"/>
        <dbReference type="ChEBI" id="CHEBI:16897"/>
        <dbReference type="ChEBI" id="CHEBI:43474"/>
        <dbReference type="ChEBI" id="CHEBI:58394"/>
        <dbReference type="ChEBI" id="CHEBI:58702"/>
        <dbReference type="EC" id="2.5.1.54"/>
    </reaction>
</comment>
<dbReference type="PANTHER" id="PTHR21337">
    <property type="entry name" value="PHOSPHO-2-DEHYDRO-3-DEOXYHEPTONATE ALDOLASE 1, 2"/>
    <property type="match status" value="1"/>
</dbReference>
<keyword evidence="7" id="KW-1185">Reference proteome</keyword>
<reference evidence="6 7" key="1">
    <citation type="submission" date="2024-02" db="EMBL/GenBank/DDBJ databases">
        <authorList>
            <person name="Chen Y."/>
            <person name="Shah S."/>
            <person name="Dougan E. K."/>
            <person name="Thang M."/>
            <person name="Chan C."/>
        </authorList>
    </citation>
    <scope>NUCLEOTIDE SEQUENCE [LARGE SCALE GENOMIC DNA]</scope>
</reference>
<dbReference type="Pfam" id="PF01474">
    <property type="entry name" value="DAHP_synth_2"/>
    <property type="match status" value="1"/>
</dbReference>
<dbReference type="SUPFAM" id="SSF51569">
    <property type="entry name" value="Aldolase"/>
    <property type="match status" value="1"/>
</dbReference>
<comment type="caution">
    <text evidence="6">The sequence shown here is derived from an EMBL/GenBank/DDBJ whole genome shotgun (WGS) entry which is preliminary data.</text>
</comment>
<dbReference type="PANTHER" id="PTHR21337:SF0">
    <property type="entry name" value="PHOSPHO-2-DEHYDRO-3-DEOXYHEPTONATE ALDOLASE"/>
    <property type="match status" value="1"/>
</dbReference>
<organism evidence="6 7">
    <name type="scientific">Durusdinium trenchii</name>
    <dbReference type="NCBI Taxonomy" id="1381693"/>
    <lineage>
        <taxon>Eukaryota</taxon>
        <taxon>Sar</taxon>
        <taxon>Alveolata</taxon>
        <taxon>Dinophyceae</taxon>
        <taxon>Suessiales</taxon>
        <taxon>Symbiodiniaceae</taxon>
        <taxon>Durusdinium</taxon>
    </lineage>
</organism>
<gene>
    <name evidence="6" type="ORF">SCF082_LOCUS7886</name>
</gene>
<proteinExistence type="inferred from homology"/>
<keyword evidence="3 5" id="KW-0808">Transferase</keyword>
<evidence type="ECO:0000256" key="3">
    <source>
        <dbReference type="ARBA" id="ARBA00022679"/>
    </source>
</evidence>
<keyword evidence="5" id="KW-0057">Aromatic amino acid biosynthesis</keyword>
<evidence type="ECO:0000256" key="1">
    <source>
        <dbReference type="ARBA" id="ARBA00004688"/>
    </source>
</evidence>
<evidence type="ECO:0000256" key="2">
    <source>
        <dbReference type="ARBA" id="ARBA00008911"/>
    </source>
</evidence>
<evidence type="ECO:0000313" key="6">
    <source>
        <dbReference type="EMBL" id="CAK9003745.1"/>
    </source>
</evidence>
<dbReference type="EMBL" id="CAXAMM010004481">
    <property type="protein sequence ID" value="CAK9003745.1"/>
    <property type="molecule type" value="Genomic_DNA"/>
</dbReference>
<sequence length="121" mass="13298">MSVVLARPKVRMESPVMEATAPVGLPDRGLFLHARSLPKYQMAEWEDEAVADKVFAKLGKLPPLVQAKECDRLKSLLAEAGRGERFMVQGGDCAERFLDCESERRGPQDGSKVGAQKAQTL</sequence>
<evidence type="ECO:0000256" key="4">
    <source>
        <dbReference type="ARBA" id="ARBA00047508"/>
    </source>
</evidence>
<comment type="similarity">
    <text evidence="2 5">Belongs to the class-II DAHP synthase family.</text>
</comment>
<name>A0ABP0IQU0_9DINO</name>
<dbReference type="EC" id="2.5.1.54" evidence="5"/>
<comment type="pathway">
    <text evidence="1 5">Metabolic intermediate biosynthesis; chorismate biosynthesis; chorismate from D-erythrose 4-phosphate and phosphoenolpyruvate: step 1/7.</text>
</comment>
<protein>
    <recommendedName>
        <fullName evidence="5">Phospho-2-dehydro-3-deoxyheptonate aldolase</fullName>
        <ecNumber evidence="5">2.5.1.54</ecNumber>
    </recommendedName>
</protein>
<dbReference type="InterPro" id="IPR013785">
    <property type="entry name" value="Aldolase_TIM"/>
</dbReference>
<keyword evidence="5" id="KW-0028">Amino-acid biosynthesis</keyword>
<evidence type="ECO:0000313" key="7">
    <source>
        <dbReference type="Proteomes" id="UP001642464"/>
    </source>
</evidence>
<dbReference type="InterPro" id="IPR002480">
    <property type="entry name" value="DAHP_synth_2"/>
</dbReference>